<evidence type="ECO:0008006" key="10">
    <source>
        <dbReference type="Google" id="ProtNLM"/>
    </source>
</evidence>
<keyword evidence="6" id="KW-0460">Magnesium</keyword>
<dbReference type="GO" id="GO:0001664">
    <property type="term" value="F:G protein-coupled receptor binding"/>
    <property type="evidence" value="ECO:0007669"/>
    <property type="project" value="TreeGrafter"/>
</dbReference>
<evidence type="ECO:0000256" key="3">
    <source>
        <dbReference type="ARBA" id="ARBA00023134"/>
    </source>
</evidence>
<keyword evidence="2 5" id="KW-0547">Nucleotide-binding</keyword>
<feature type="region of interest" description="Disordered" evidence="7">
    <location>
        <begin position="226"/>
        <end position="309"/>
    </location>
</feature>
<organism evidence="8 9">
    <name type="scientific">Viridothelium virens</name>
    <name type="common">Speckled blister lichen</name>
    <name type="synonym">Trypethelium virens</name>
    <dbReference type="NCBI Taxonomy" id="1048519"/>
    <lineage>
        <taxon>Eukaryota</taxon>
        <taxon>Fungi</taxon>
        <taxon>Dikarya</taxon>
        <taxon>Ascomycota</taxon>
        <taxon>Pezizomycotina</taxon>
        <taxon>Dothideomycetes</taxon>
        <taxon>Dothideomycetes incertae sedis</taxon>
        <taxon>Trypetheliales</taxon>
        <taxon>Trypetheliaceae</taxon>
        <taxon>Viridothelium</taxon>
    </lineage>
</organism>
<dbReference type="GO" id="GO:0005525">
    <property type="term" value="F:GTP binding"/>
    <property type="evidence" value="ECO:0007669"/>
    <property type="project" value="UniProtKB-KW"/>
</dbReference>
<dbReference type="InterPro" id="IPR001019">
    <property type="entry name" value="Gprotein_alpha_su"/>
</dbReference>
<evidence type="ECO:0000313" key="9">
    <source>
        <dbReference type="Proteomes" id="UP000800092"/>
    </source>
</evidence>
<dbReference type="OrthoDB" id="5817230at2759"/>
<evidence type="ECO:0000256" key="1">
    <source>
        <dbReference type="ARBA" id="ARBA00022723"/>
    </source>
</evidence>
<dbReference type="GO" id="GO:0005737">
    <property type="term" value="C:cytoplasm"/>
    <property type="evidence" value="ECO:0007669"/>
    <property type="project" value="TreeGrafter"/>
</dbReference>
<dbReference type="Pfam" id="PF00503">
    <property type="entry name" value="G-alpha"/>
    <property type="match status" value="1"/>
</dbReference>
<dbReference type="PROSITE" id="PS51882">
    <property type="entry name" value="G_ALPHA"/>
    <property type="match status" value="1"/>
</dbReference>
<dbReference type="GO" id="GO:0046872">
    <property type="term" value="F:metal ion binding"/>
    <property type="evidence" value="ECO:0007669"/>
    <property type="project" value="UniProtKB-KW"/>
</dbReference>
<keyword evidence="3 5" id="KW-0342">GTP-binding</keyword>
<dbReference type="InterPro" id="IPR027417">
    <property type="entry name" value="P-loop_NTPase"/>
</dbReference>
<dbReference type="PRINTS" id="PR00318">
    <property type="entry name" value="GPROTEINA"/>
</dbReference>
<dbReference type="InterPro" id="IPR011025">
    <property type="entry name" value="GproteinA_insert"/>
</dbReference>
<dbReference type="PANTHER" id="PTHR10218">
    <property type="entry name" value="GTP-BINDING PROTEIN ALPHA SUBUNIT"/>
    <property type="match status" value="1"/>
</dbReference>
<reference evidence="8" key="1">
    <citation type="journal article" date="2020" name="Stud. Mycol.">
        <title>101 Dothideomycetes genomes: a test case for predicting lifestyles and emergence of pathogens.</title>
        <authorList>
            <person name="Haridas S."/>
            <person name="Albert R."/>
            <person name="Binder M."/>
            <person name="Bloem J."/>
            <person name="Labutti K."/>
            <person name="Salamov A."/>
            <person name="Andreopoulos B."/>
            <person name="Baker S."/>
            <person name="Barry K."/>
            <person name="Bills G."/>
            <person name="Bluhm B."/>
            <person name="Cannon C."/>
            <person name="Castanera R."/>
            <person name="Culley D."/>
            <person name="Daum C."/>
            <person name="Ezra D."/>
            <person name="Gonzalez J."/>
            <person name="Henrissat B."/>
            <person name="Kuo A."/>
            <person name="Liang C."/>
            <person name="Lipzen A."/>
            <person name="Lutzoni F."/>
            <person name="Magnuson J."/>
            <person name="Mondo S."/>
            <person name="Nolan M."/>
            <person name="Ohm R."/>
            <person name="Pangilinan J."/>
            <person name="Park H.-J."/>
            <person name="Ramirez L."/>
            <person name="Alfaro M."/>
            <person name="Sun H."/>
            <person name="Tritt A."/>
            <person name="Yoshinaga Y."/>
            <person name="Zwiers L.-H."/>
            <person name="Turgeon B."/>
            <person name="Goodwin S."/>
            <person name="Spatafora J."/>
            <person name="Crous P."/>
            <person name="Grigoriev I."/>
        </authorList>
    </citation>
    <scope>NUCLEOTIDE SEQUENCE</scope>
    <source>
        <strain evidence="8">Tuck. ex Michener</strain>
    </source>
</reference>
<protein>
    <recommendedName>
        <fullName evidence="10">G-alpha-domain-containing protein</fullName>
    </recommendedName>
</protein>
<proteinExistence type="predicted"/>
<dbReference type="Proteomes" id="UP000800092">
    <property type="component" value="Unassembled WGS sequence"/>
</dbReference>
<dbReference type="GO" id="GO:0003924">
    <property type="term" value="F:GTPase activity"/>
    <property type="evidence" value="ECO:0007669"/>
    <property type="project" value="InterPro"/>
</dbReference>
<dbReference type="SUPFAM" id="SSF47895">
    <property type="entry name" value="Transducin (alpha subunit), insertion domain"/>
    <property type="match status" value="1"/>
</dbReference>
<dbReference type="Gene3D" id="1.10.400.10">
    <property type="entry name" value="GI Alpha 1, domain 2-like"/>
    <property type="match status" value="1"/>
</dbReference>
<dbReference type="FunFam" id="3.40.50.300:FF:000720">
    <property type="entry name" value="Guanine nucleotide-binding protein G(k) subunit alpha"/>
    <property type="match status" value="1"/>
</dbReference>
<feature type="binding site" evidence="6">
    <location>
        <position position="459"/>
    </location>
    <ligand>
        <name>Mg(2+)</name>
        <dbReference type="ChEBI" id="CHEBI:18420"/>
    </ligand>
</feature>
<dbReference type="AlphaFoldDB" id="A0A6A6GZ24"/>
<evidence type="ECO:0000256" key="5">
    <source>
        <dbReference type="PIRSR" id="PIRSR601019-1"/>
    </source>
</evidence>
<dbReference type="PANTHER" id="PTHR10218:SF302">
    <property type="entry name" value="GUANINE NUCLEOTIDE-BINDING PROTEIN ALPHA-5 SUBUNIT"/>
    <property type="match status" value="1"/>
</dbReference>
<dbReference type="EMBL" id="ML991832">
    <property type="protein sequence ID" value="KAF2231074.1"/>
    <property type="molecule type" value="Genomic_DNA"/>
</dbReference>
<dbReference type="GO" id="GO:0005834">
    <property type="term" value="C:heterotrimeric G-protein complex"/>
    <property type="evidence" value="ECO:0007669"/>
    <property type="project" value="TreeGrafter"/>
</dbReference>
<accession>A0A6A6GZ24</accession>
<dbReference type="GO" id="GO:0007188">
    <property type="term" value="P:adenylate cyclase-modulating G protein-coupled receptor signaling pathway"/>
    <property type="evidence" value="ECO:0007669"/>
    <property type="project" value="TreeGrafter"/>
</dbReference>
<sequence>MMDPASIVGIIGSVVGIADIVTRSIRRLSTLKTKFRDVPFLVTTLTGQLCTVQAALDQLSVWAARDLTTDTRYRKLATQVGDALDCFDPLIKALESRLDRIEGIGEGQVDLSRKVSFLWTEKELVDYLSLLDRQVNALTLLLQALQCKTFLEQEKIITESDGQTILRLARDRTSSIRGFDDTSCYDNASLLSEDTNALSSRFDFDSILLSSNIYQAVQRSHLKQLIRSKGRQDENRENSTARSHLDLFPDSKPGGNASEERRLRGLRSSLGIREPNTRDLQHKRRDPENAEYLQRENGLRRPPRPRRQRRNIFLAGTNNSGKSILLKGFKILEDGGVHNFSPEERIKWKDIICRNIMDELTKTLITMDEHGIRLENETNMPHAEKLSTQSEGRKELSLDIVQAIEALWSDLGVQRCHHRRGFDFHPDPNISYWVNEIRRLTAQGYQPSLEDILKTGLKTTGVHRTSLKFDGEPYEFFEVGGTRAERKKWDHTMYDIHLVFFLVDATGYNKCLPEDRKSSHMLESCKLLESLFNSEYCESWRFVIVFTHQDQLYKELVYHSPNEYGLASDRGPPGFPGFPDAPYVPFSFKDELDLEYEYMKYLEARFMELAPKSKRAHMRMVWANLVNPKTADIQHIFGVMRELLSYTI</sequence>
<keyword evidence="1 6" id="KW-0479">Metal-binding</keyword>
<evidence type="ECO:0000256" key="2">
    <source>
        <dbReference type="ARBA" id="ARBA00022741"/>
    </source>
</evidence>
<feature type="compositionally biased region" description="Basic and acidic residues" evidence="7">
    <location>
        <begin position="275"/>
        <end position="299"/>
    </location>
</feature>
<gene>
    <name evidence="8" type="ORF">EV356DRAFT_472529</name>
</gene>
<evidence type="ECO:0000256" key="6">
    <source>
        <dbReference type="PIRSR" id="PIRSR601019-2"/>
    </source>
</evidence>
<dbReference type="Gene3D" id="3.40.50.300">
    <property type="entry name" value="P-loop containing nucleotide triphosphate hydrolases"/>
    <property type="match status" value="1"/>
</dbReference>
<feature type="binding site" evidence="6">
    <location>
        <position position="323"/>
    </location>
    <ligand>
        <name>Mg(2+)</name>
        <dbReference type="ChEBI" id="CHEBI:18420"/>
    </ligand>
</feature>
<dbReference type="GO" id="GO:0031683">
    <property type="term" value="F:G-protein beta/gamma-subunit complex binding"/>
    <property type="evidence" value="ECO:0007669"/>
    <property type="project" value="InterPro"/>
</dbReference>
<dbReference type="SMART" id="SM00275">
    <property type="entry name" value="G_alpha"/>
    <property type="match status" value="1"/>
</dbReference>
<feature type="compositionally biased region" description="Basic and acidic residues" evidence="7">
    <location>
        <begin position="230"/>
        <end position="249"/>
    </location>
</feature>
<keyword evidence="4" id="KW-0807">Transducer</keyword>
<evidence type="ECO:0000313" key="8">
    <source>
        <dbReference type="EMBL" id="KAF2231074.1"/>
    </source>
</evidence>
<feature type="binding site" evidence="5">
    <location>
        <begin position="453"/>
        <end position="459"/>
    </location>
    <ligand>
        <name>GTP</name>
        <dbReference type="ChEBI" id="CHEBI:37565"/>
    </ligand>
</feature>
<evidence type="ECO:0000256" key="4">
    <source>
        <dbReference type="ARBA" id="ARBA00023224"/>
    </source>
</evidence>
<name>A0A6A6GZ24_VIRVR</name>
<evidence type="ECO:0000256" key="7">
    <source>
        <dbReference type="SAM" id="MobiDB-lite"/>
    </source>
</evidence>
<dbReference type="SUPFAM" id="SSF52540">
    <property type="entry name" value="P-loop containing nucleoside triphosphate hydrolases"/>
    <property type="match status" value="1"/>
</dbReference>
<keyword evidence="9" id="KW-1185">Reference proteome</keyword>